<protein>
    <submittedName>
        <fullName evidence="2">Uncharacterized protein</fullName>
    </submittedName>
</protein>
<dbReference type="KEGG" id="mrr:Moror_13145"/>
<evidence type="ECO:0000256" key="1">
    <source>
        <dbReference type="SAM" id="MobiDB-lite"/>
    </source>
</evidence>
<feature type="compositionally biased region" description="Basic and acidic residues" evidence="1">
    <location>
        <begin position="1"/>
        <end position="13"/>
    </location>
</feature>
<evidence type="ECO:0000313" key="2">
    <source>
        <dbReference type="EMBL" id="ESK88986.1"/>
    </source>
</evidence>
<sequence>MDAEPRGLGEERTSALNQSHTQAQDGIHTEAASRVNTMRQAQQIDPLDAGTKHATGCPTHQVYALSPR</sequence>
<name>V2X866_MONRO</name>
<dbReference type="HOGENOM" id="CLU_2794518_0_0_1"/>
<reference evidence="2 3" key="1">
    <citation type="journal article" date="2014" name="BMC Genomics">
        <title>Genome and secretome analysis of the hemibiotrophic fungal pathogen, Moniliophthora roreri, which causes frosty pod rot disease of cacao: mechanisms of the biotrophic and necrotrophic phases.</title>
        <authorList>
            <person name="Meinhardt L.W."/>
            <person name="Costa G.G.L."/>
            <person name="Thomazella D.P.T."/>
            <person name="Teixeira P.J.P.L."/>
            <person name="Carazzolle M.F."/>
            <person name="Schuster S.C."/>
            <person name="Carlson J.E."/>
            <person name="Guiltinan M.J."/>
            <person name="Mieczkowski P."/>
            <person name="Farmer A."/>
            <person name="Ramaraj T."/>
            <person name="Crozier J."/>
            <person name="Davis R.E."/>
            <person name="Shao J."/>
            <person name="Melnick R.L."/>
            <person name="Pereira G.A.G."/>
            <person name="Bailey B.A."/>
        </authorList>
    </citation>
    <scope>NUCLEOTIDE SEQUENCE [LARGE SCALE GENOMIC DNA]</scope>
    <source>
        <strain evidence="2 3">MCA 2997</strain>
    </source>
</reference>
<accession>V2X866</accession>
<dbReference type="Proteomes" id="UP000017559">
    <property type="component" value="Unassembled WGS sequence"/>
</dbReference>
<comment type="caution">
    <text evidence="2">The sequence shown here is derived from an EMBL/GenBank/DDBJ whole genome shotgun (WGS) entry which is preliminary data.</text>
</comment>
<keyword evidence="3" id="KW-1185">Reference proteome</keyword>
<feature type="compositionally biased region" description="Polar residues" evidence="1">
    <location>
        <begin position="14"/>
        <end position="24"/>
    </location>
</feature>
<gene>
    <name evidence="2" type="ORF">Moror_13145</name>
</gene>
<dbReference type="EMBL" id="AWSO01000598">
    <property type="protein sequence ID" value="ESK88986.1"/>
    <property type="molecule type" value="Genomic_DNA"/>
</dbReference>
<feature type="region of interest" description="Disordered" evidence="1">
    <location>
        <begin position="1"/>
        <end position="34"/>
    </location>
</feature>
<proteinExistence type="predicted"/>
<dbReference type="AlphaFoldDB" id="V2X866"/>
<evidence type="ECO:0000313" key="3">
    <source>
        <dbReference type="Proteomes" id="UP000017559"/>
    </source>
</evidence>
<organism evidence="2 3">
    <name type="scientific">Moniliophthora roreri (strain MCA 2997)</name>
    <name type="common">Cocoa frosty pod rot fungus</name>
    <name type="synonym">Crinipellis roreri</name>
    <dbReference type="NCBI Taxonomy" id="1381753"/>
    <lineage>
        <taxon>Eukaryota</taxon>
        <taxon>Fungi</taxon>
        <taxon>Dikarya</taxon>
        <taxon>Basidiomycota</taxon>
        <taxon>Agaricomycotina</taxon>
        <taxon>Agaricomycetes</taxon>
        <taxon>Agaricomycetidae</taxon>
        <taxon>Agaricales</taxon>
        <taxon>Marasmiineae</taxon>
        <taxon>Marasmiaceae</taxon>
        <taxon>Moniliophthora</taxon>
    </lineage>
</organism>